<feature type="domain" description="NADP-dependent oxidoreductase" evidence="1">
    <location>
        <begin position="33"/>
        <end position="320"/>
    </location>
</feature>
<evidence type="ECO:0000313" key="2">
    <source>
        <dbReference type="EMBL" id="SDQ30326.1"/>
    </source>
</evidence>
<reference evidence="3" key="1">
    <citation type="submission" date="2016-10" db="EMBL/GenBank/DDBJ databases">
        <authorList>
            <person name="Varghese N."/>
            <person name="Submissions S."/>
        </authorList>
    </citation>
    <scope>NUCLEOTIDE SEQUENCE [LARGE SCALE GENOMIC DNA]</scope>
    <source>
        <strain evidence="3">DSM 45459</strain>
    </source>
</reference>
<name>A0A1H0ZTG6_9ACTN</name>
<dbReference type="Pfam" id="PF00248">
    <property type="entry name" value="Aldo_ket_red"/>
    <property type="match status" value="1"/>
</dbReference>
<dbReference type="GO" id="GO:0005829">
    <property type="term" value="C:cytosol"/>
    <property type="evidence" value="ECO:0007669"/>
    <property type="project" value="TreeGrafter"/>
</dbReference>
<organism evidence="2 3">
    <name type="scientific">Actinopolyspora saharensis</name>
    <dbReference type="NCBI Taxonomy" id="995062"/>
    <lineage>
        <taxon>Bacteria</taxon>
        <taxon>Bacillati</taxon>
        <taxon>Actinomycetota</taxon>
        <taxon>Actinomycetes</taxon>
        <taxon>Actinopolysporales</taxon>
        <taxon>Actinopolysporaceae</taxon>
        <taxon>Actinopolyspora</taxon>
    </lineage>
</organism>
<dbReference type="InterPro" id="IPR050523">
    <property type="entry name" value="AKR_Detox_Biosynth"/>
</dbReference>
<gene>
    <name evidence="2" type="ORF">SAMN04489718_1213</name>
</gene>
<dbReference type="SUPFAM" id="SSF51430">
    <property type="entry name" value="NAD(P)-linked oxidoreductase"/>
    <property type="match status" value="1"/>
</dbReference>
<protein>
    <submittedName>
        <fullName evidence="2">Predicted oxidoreductase</fullName>
    </submittedName>
</protein>
<dbReference type="PANTHER" id="PTHR43364:SF18">
    <property type="entry name" value="OXIDOREDUCTASE"/>
    <property type="match status" value="1"/>
</dbReference>
<evidence type="ECO:0000259" key="1">
    <source>
        <dbReference type="Pfam" id="PF00248"/>
    </source>
</evidence>
<evidence type="ECO:0000313" key="3">
    <source>
        <dbReference type="Proteomes" id="UP000199301"/>
    </source>
</evidence>
<keyword evidence="3" id="KW-1185">Reference proteome</keyword>
<dbReference type="InterPro" id="IPR036812">
    <property type="entry name" value="NAD(P)_OxRdtase_dom_sf"/>
</dbReference>
<proteinExistence type="predicted"/>
<accession>A0A1H0ZTG6</accession>
<dbReference type="EMBL" id="FNKO01000001">
    <property type="protein sequence ID" value="SDQ30326.1"/>
    <property type="molecule type" value="Genomic_DNA"/>
</dbReference>
<dbReference type="PANTHER" id="PTHR43364">
    <property type="entry name" value="NADH-SPECIFIC METHYLGLYOXAL REDUCTASE-RELATED"/>
    <property type="match status" value="1"/>
</dbReference>
<dbReference type="Proteomes" id="UP000199301">
    <property type="component" value="Unassembled WGS sequence"/>
</dbReference>
<dbReference type="InterPro" id="IPR023210">
    <property type="entry name" value="NADP_OxRdtase_dom"/>
</dbReference>
<sequence>MFTPKLGGTFRERIRCATVRYRQLGNTGLRVSRLALGTMNWGHGTDSTEAAAQLATFHHAGGTLVDTSPEYQHGRSETMLGELLGTDVAREQLLIATTTGPHPSRAALLDSLHGSLRRMGIDHIDLWQLHGWDPSVPLEEALDTLDTAVTSGKVRYIGVSNHSGWQLATAAALQGTVPGRIPLACAQTEYSLLQRHPETEILPAARHHDLSLLAWAPLGRGVLTGKYRDETPADSRAADPELADYLEHHRTHRAGRIVHALSTAADGLGTSPAAVALAWIRDRPGVGAPVVGARTAEQLKSCLECEDVTLPPAIQAALDDVSAL</sequence>
<dbReference type="STRING" id="995062.SAMN04489718_1213"/>
<dbReference type="Gene3D" id="3.20.20.100">
    <property type="entry name" value="NADP-dependent oxidoreductase domain"/>
    <property type="match status" value="1"/>
</dbReference>
<dbReference type="AlphaFoldDB" id="A0A1H0ZTG6"/>